<feature type="region of interest" description="Disordered" evidence="2">
    <location>
        <begin position="408"/>
        <end position="430"/>
    </location>
</feature>
<dbReference type="AlphaFoldDB" id="A0A9P9Z076"/>
<dbReference type="PANTHER" id="PTHR13601:SF2">
    <property type="entry name" value="GAMETOGENETIN-BINDING PROTEIN 2"/>
    <property type="match status" value="1"/>
</dbReference>
<dbReference type="InterPro" id="IPR018247">
    <property type="entry name" value="EF_Hand_1_Ca_BS"/>
</dbReference>
<dbReference type="EMBL" id="JAMKOV010000001">
    <property type="protein sequence ID" value="KAI8046376.1"/>
    <property type="molecule type" value="Genomic_DNA"/>
</dbReference>
<feature type="region of interest" description="Disordered" evidence="2">
    <location>
        <begin position="277"/>
        <end position="373"/>
    </location>
</feature>
<dbReference type="GO" id="GO:0005634">
    <property type="term" value="C:nucleus"/>
    <property type="evidence" value="ECO:0007669"/>
    <property type="project" value="TreeGrafter"/>
</dbReference>
<dbReference type="InterPro" id="IPR002048">
    <property type="entry name" value="EF_hand_dom"/>
</dbReference>
<dbReference type="InterPro" id="IPR026073">
    <property type="entry name" value="GGNBP2"/>
</dbReference>
<accession>A0A9P9Z076</accession>
<protein>
    <recommendedName>
        <fullName evidence="3">EF-hand domain-containing protein</fullName>
    </recommendedName>
</protein>
<feature type="compositionally biased region" description="Basic and acidic residues" evidence="2">
    <location>
        <begin position="292"/>
        <end position="314"/>
    </location>
</feature>
<feature type="domain" description="EF-hand" evidence="3">
    <location>
        <begin position="683"/>
        <end position="718"/>
    </location>
</feature>
<dbReference type="SMART" id="SM00054">
    <property type="entry name" value="EFh"/>
    <property type="match status" value="2"/>
</dbReference>
<organism evidence="4 5">
    <name type="scientific">Drosophila gunungcola</name>
    <name type="common">fruit fly</name>
    <dbReference type="NCBI Taxonomy" id="103775"/>
    <lineage>
        <taxon>Eukaryota</taxon>
        <taxon>Metazoa</taxon>
        <taxon>Ecdysozoa</taxon>
        <taxon>Arthropoda</taxon>
        <taxon>Hexapoda</taxon>
        <taxon>Insecta</taxon>
        <taxon>Pterygota</taxon>
        <taxon>Neoptera</taxon>
        <taxon>Endopterygota</taxon>
        <taxon>Diptera</taxon>
        <taxon>Brachycera</taxon>
        <taxon>Muscomorpha</taxon>
        <taxon>Ephydroidea</taxon>
        <taxon>Drosophilidae</taxon>
        <taxon>Drosophila</taxon>
        <taxon>Sophophora</taxon>
    </lineage>
</organism>
<feature type="compositionally biased region" description="Basic residues" evidence="2">
    <location>
        <begin position="280"/>
        <end position="291"/>
    </location>
</feature>
<dbReference type="InterPro" id="IPR011992">
    <property type="entry name" value="EF-hand-dom_pair"/>
</dbReference>
<evidence type="ECO:0000259" key="3">
    <source>
        <dbReference type="PROSITE" id="PS50222"/>
    </source>
</evidence>
<dbReference type="GO" id="GO:0005737">
    <property type="term" value="C:cytoplasm"/>
    <property type="evidence" value="ECO:0007669"/>
    <property type="project" value="TreeGrafter"/>
</dbReference>
<evidence type="ECO:0000313" key="4">
    <source>
        <dbReference type="EMBL" id="KAI8046376.1"/>
    </source>
</evidence>
<dbReference type="SUPFAM" id="SSF47473">
    <property type="entry name" value="EF-hand"/>
    <property type="match status" value="1"/>
</dbReference>
<evidence type="ECO:0000256" key="2">
    <source>
        <dbReference type="SAM" id="MobiDB-lite"/>
    </source>
</evidence>
<feature type="compositionally biased region" description="Basic residues" evidence="2">
    <location>
        <begin position="335"/>
        <end position="349"/>
    </location>
</feature>
<dbReference type="GO" id="GO:0005509">
    <property type="term" value="F:calcium ion binding"/>
    <property type="evidence" value="ECO:0007669"/>
    <property type="project" value="InterPro"/>
</dbReference>
<dbReference type="PROSITE" id="PS50222">
    <property type="entry name" value="EF_HAND_2"/>
    <property type="match status" value="3"/>
</dbReference>
<evidence type="ECO:0000256" key="1">
    <source>
        <dbReference type="ARBA" id="ARBA00022837"/>
    </source>
</evidence>
<evidence type="ECO:0000313" key="5">
    <source>
        <dbReference type="Proteomes" id="UP001059596"/>
    </source>
</evidence>
<keyword evidence="1" id="KW-0106">Calcium</keyword>
<feature type="domain" description="EF-hand" evidence="3">
    <location>
        <begin position="642"/>
        <end position="677"/>
    </location>
</feature>
<proteinExistence type="predicted"/>
<dbReference type="PANTHER" id="PTHR13601">
    <property type="entry name" value="GAMETOGENETIN-BINDING PROTEIN 2"/>
    <property type="match status" value="1"/>
</dbReference>
<comment type="caution">
    <text evidence="4">The sequence shown here is derived from an EMBL/GenBank/DDBJ whole genome shotgun (WGS) entry which is preliminary data.</text>
</comment>
<feature type="domain" description="EF-hand" evidence="3">
    <location>
        <begin position="564"/>
        <end position="599"/>
    </location>
</feature>
<dbReference type="CDD" id="cd00051">
    <property type="entry name" value="EFh"/>
    <property type="match status" value="1"/>
</dbReference>
<reference evidence="4" key="1">
    <citation type="journal article" date="2023" name="Genome Biol. Evol.">
        <title>Long-read-based Genome Assembly of Drosophila gunungcola Reveals Fewer Chemosensory Genes in Flower-breeding Species.</title>
        <authorList>
            <person name="Negi A."/>
            <person name="Liao B.Y."/>
            <person name="Yeh S.D."/>
        </authorList>
    </citation>
    <scope>NUCLEOTIDE SEQUENCE</scope>
    <source>
        <strain evidence="4">Sukarami</strain>
    </source>
</reference>
<dbReference type="Pfam" id="PF13499">
    <property type="entry name" value="EF-hand_7"/>
    <property type="match status" value="1"/>
</dbReference>
<dbReference type="Gene3D" id="1.10.238.10">
    <property type="entry name" value="EF-hand"/>
    <property type="match status" value="1"/>
</dbReference>
<dbReference type="PROSITE" id="PS00018">
    <property type="entry name" value="EF_HAND_1"/>
    <property type="match status" value="1"/>
</dbReference>
<sequence length="727" mass="83511">MLMDLNSKGLVIDSPMIRGRDLEEFSRKFKLLTEAERRQSLEIDSESFMMVLNQCVQCVGCRRPTLGIVEEKLKTPQALGTLLYRHHEVLNNLLDNKLRNKTRCVLHSLDAFRAKPFSETWREVWSAMKSNCRNELTIIETKELHDIERAYKILIGEVSAKEKGYAAQLYAHIRKCVPDQHIHVSTNKIEFLDALIKRAEPEVNGSYSKLRERHAKTLEIAQEEVLTCEERACQVLAAVGVHALCRSFDTFVEQKQGISNLELLYQEISRAERAKQIKREQKKLKKKKKKDEKKNMLHRPCEDTEANEERRSADDGIVIEAPHPEPEPEPTSKPTKSKPKKQAKKKKQKPAASQKAGNRKQVQPLGSIQPLDDDHDHLDVDSCISSSVVKACEECLAPMPNCPCEQDVRDSGYGSDPTSHADTPEGSEVSCSDGLCNHDGHDEDSDGLAARNSYVSDLLFYGHQSQFSLLQMWDDFDEYDEKDEESYYIPQEVVLAFKCHREQVQRKREQLRATLRANFERLCLQRGVQTQRTEATVTMGNKSSLFLRNEEIAQIQEETGFTPNQIERLYSRFTSLDRNDCGTLSREDLMRIPELAINPLCERIVHSFFAESNDDRVNFRQFMNVLAHFRPLRDNKQSKLNSREEKLKFAFKMYDLDDDGVISRDELLSILHMMVGANISQDQLVSIAERTILEADLCCQGKISFEDFCKALDRTDVDQKMSIRFLN</sequence>
<dbReference type="Proteomes" id="UP001059596">
    <property type="component" value="Chromosome 3R"/>
</dbReference>
<name>A0A9P9Z076_9MUSC</name>
<keyword evidence="5" id="KW-1185">Reference proteome</keyword>
<gene>
    <name evidence="4" type="ORF">M5D96_002578</name>
</gene>